<dbReference type="SUPFAM" id="SSF48317">
    <property type="entry name" value="Acid phosphatase/Vanadium-dependent haloperoxidase"/>
    <property type="match status" value="1"/>
</dbReference>
<feature type="transmembrane region" description="Helical" evidence="2">
    <location>
        <begin position="124"/>
        <end position="142"/>
    </location>
</feature>
<dbReference type="Pfam" id="PF01569">
    <property type="entry name" value="PAP2"/>
    <property type="match status" value="1"/>
</dbReference>
<dbReference type="Gene3D" id="1.20.144.10">
    <property type="entry name" value="Phosphatidic acid phosphatase type 2/haloperoxidase"/>
    <property type="match status" value="2"/>
</dbReference>
<feature type="transmembrane region" description="Helical" evidence="2">
    <location>
        <begin position="38"/>
        <end position="59"/>
    </location>
</feature>
<sequence length="261" mass="27739">MPPRSAPPLCDTTPPHPPSARSSESLIRRYLPNEWGPLLGLLAAAGFLFGFAVIANAVIEGDTHAFDERLLVAFRNPADPADPLGPQWLKIMMLDITALGSVSVLSLTTLIAIGYLLIDGKRAVAGFIAVAIAGGAGLSFALKSGFDRPRPDLVSHLVDVHTLSFPSGHAMLSAVTFLTLGALLARTQDSRRRRSYIVGTAIFLTLLVGSSRIYLGVHWPTDVLGGWCAGSAWALACWTLALALQRRGRIEGQAPADTLPV</sequence>
<reference evidence="4 5" key="1">
    <citation type="submission" date="2022-04" db="EMBL/GenBank/DDBJ databases">
        <authorList>
            <person name="Grouzdev D.S."/>
            <person name="Pantiukh K.S."/>
            <person name="Krutkina M.S."/>
        </authorList>
    </citation>
    <scope>NUCLEOTIDE SEQUENCE [LARGE SCALE GENOMIC DNA]</scope>
    <source>
        <strain evidence="4 5">6x-1</strain>
    </source>
</reference>
<gene>
    <name evidence="4" type="ORF">MWN34_06380</name>
</gene>
<keyword evidence="2" id="KW-0472">Membrane</keyword>
<accession>A0ABT0D9A9</accession>
<feature type="transmembrane region" description="Helical" evidence="2">
    <location>
        <begin position="162"/>
        <end position="184"/>
    </location>
</feature>
<dbReference type="CDD" id="cd03392">
    <property type="entry name" value="PAP2_like_2"/>
    <property type="match status" value="1"/>
</dbReference>
<evidence type="ECO:0000259" key="3">
    <source>
        <dbReference type="SMART" id="SM00014"/>
    </source>
</evidence>
<evidence type="ECO:0000256" key="1">
    <source>
        <dbReference type="SAM" id="MobiDB-lite"/>
    </source>
</evidence>
<keyword evidence="2" id="KW-0812">Transmembrane</keyword>
<feature type="region of interest" description="Disordered" evidence="1">
    <location>
        <begin position="1"/>
        <end position="22"/>
    </location>
</feature>
<dbReference type="SMART" id="SM00014">
    <property type="entry name" value="acidPPc"/>
    <property type="match status" value="1"/>
</dbReference>
<dbReference type="InterPro" id="IPR000326">
    <property type="entry name" value="PAP2/HPO"/>
</dbReference>
<dbReference type="Proteomes" id="UP001203284">
    <property type="component" value="Unassembled WGS sequence"/>
</dbReference>
<feature type="domain" description="Phosphatidic acid phosphatase type 2/haloperoxidase" evidence="3">
    <location>
        <begin position="124"/>
        <end position="238"/>
    </location>
</feature>
<evidence type="ECO:0000313" key="5">
    <source>
        <dbReference type="Proteomes" id="UP001203284"/>
    </source>
</evidence>
<evidence type="ECO:0000256" key="2">
    <source>
        <dbReference type="SAM" id="Phobius"/>
    </source>
</evidence>
<organism evidence="4 5">
    <name type="scientific">Ancylobacter crimeensis</name>
    <dbReference type="NCBI Taxonomy" id="2579147"/>
    <lineage>
        <taxon>Bacteria</taxon>
        <taxon>Pseudomonadati</taxon>
        <taxon>Pseudomonadota</taxon>
        <taxon>Alphaproteobacteria</taxon>
        <taxon>Hyphomicrobiales</taxon>
        <taxon>Xanthobacteraceae</taxon>
        <taxon>Ancylobacter</taxon>
    </lineage>
</organism>
<dbReference type="PANTHER" id="PTHR14969:SF13">
    <property type="entry name" value="AT30094P"/>
    <property type="match status" value="1"/>
</dbReference>
<comment type="caution">
    <text evidence="4">The sequence shown here is derived from an EMBL/GenBank/DDBJ whole genome shotgun (WGS) entry which is preliminary data.</text>
</comment>
<proteinExistence type="predicted"/>
<keyword evidence="2" id="KW-1133">Transmembrane helix</keyword>
<feature type="transmembrane region" description="Helical" evidence="2">
    <location>
        <begin position="96"/>
        <end position="117"/>
    </location>
</feature>
<feature type="transmembrane region" description="Helical" evidence="2">
    <location>
        <begin position="196"/>
        <end position="217"/>
    </location>
</feature>
<feature type="transmembrane region" description="Helical" evidence="2">
    <location>
        <begin position="223"/>
        <end position="244"/>
    </location>
</feature>
<keyword evidence="5" id="KW-1185">Reference proteome</keyword>
<evidence type="ECO:0000313" key="4">
    <source>
        <dbReference type="EMBL" id="MCK0196537.1"/>
    </source>
</evidence>
<dbReference type="PANTHER" id="PTHR14969">
    <property type="entry name" value="SPHINGOSINE-1-PHOSPHATE PHOSPHOHYDROLASE"/>
    <property type="match status" value="1"/>
</dbReference>
<dbReference type="EMBL" id="JALKCH010000004">
    <property type="protein sequence ID" value="MCK0196537.1"/>
    <property type="molecule type" value="Genomic_DNA"/>
</dbReference>
<protein>
    <submittedName>
        <fullName evidence="4">Phosphatase PAP2 family protein</fullName>
    </submittedName>
</protein>
<dbReference type="InterPro" id="IPR036938">
    <property type="entry name" value="PAP2/HPO_sf"/>
</dbReference>
<name>A0ABT0D9A9_9HYPH</name>